<evidence type="ECO:0000259" key="8">
    <source>
        <dbReference type="PROSITE" id="PS51379"/>
    </source>
</evidence>
<dbReference type="InterPro" id="IPR051684">
    <property type="entry name" value="Electron_Trans/Redox"/>
</dbReference>
<dbReference type="PROSITE" id="PS51379">
    <property type="entry name" value="4FE4S_FER_2"/>
    <property type="match status" value="4"/>
</dbReference>
<dbReference type="AlphaFoldDB" id="A0A953M3I8"/>
<keyword evidence="7" id="KW-0472">Membrane</keyword>
<keyword evidence="7" id="KW-1133">Transmembrane helix</keyword>
<keyword evidence="3" id="KW-0479">Metal-binding</keyword>
<dbReference type="InterPro" id="IPR017900">
    <property type="entry name" value="4Fe4S_Fe_S_CS"/>
</dbReference>
<dbReference type="EMBL" id="JAIOIV010000148">
    <property type="protein sequence ID" value="MBZ0158328.1"/>
    <property type="molecule type" value="Genomic_DNA"/>
</dbReference>
<evidence type="ECO:0000313" key="9">
    <source>
        <dbReference type="EMBL" id="MBZ0158328.1"/>
    </source>
</evidence>
<dbReference type="PANTHER" id="PTHR30176">
    <property type="entry name" value="FERREDOXIN-TYPE PROTEIN NAPH"/>
    <property type="match status" value="1"/>
</dbReference>
<evidence type="ECO:0000256" key="7">
    <source>
        <dbReference type="SAM" id="Phobius"/>
    </source>
</evidence>
<dbReference type="SUPFAM" id="SSF54862">
    <property type="entry name" value="4Fe-4S ferredoxins"/>
    <property type="match status" value="2"/>
</dbReference>
<reference evidence="9" key="2">
    <citation type="submission" date="2021-08" db="EMBL/GenBank/DDBJ databases">
        <authorList>
            <person name="Dalcin Martins P."/>
        </authorList>
    </citation>
    <scope>NUCLEOTIDE SEQUENCE</scope>
    <source>
        <strain evidence="9">MAG_39</strain>
    </source>
</reference>
<evidence type="ECO:0000256" key="4">
    <source>
        <dbReference type="ARBA" id="ARBA00022982"/>
    </source>
</evidence>
<proteinExistence type="predicted"/>
<dbReference type="InterPro" id="IPR017896">
    <property type="entry name" value="4Fe4S_Fe-S-bd"/>
</dbReference>
<name>A0A953M3I8_9BACT</name>
<keyword evidence="2" id="KW-0004">4Fe-4S</keyword>
<keyword evidence="7" id="KW-0812">Transmembrane</keyword>
<dbReference type="GO" id="GO:0005886">
    <property type="term" value="C:plasma membrane"/>
    <property type="evidence" value="ECO:0007669"/>
    <property type="project" value="TreeGrafter"/>
</dbReference>
<dbReference type="Pfam" id="PF00037">
    <property type="entry name" value="Fer4"/>
    <property type="match status" value="1"/>
</dbReference>
<comment type="caution">
    <text evidence="9">The sequence shown here is derived from an EMBL/GenBank/DDBJ whole genome shotgun (WGS) entry which is preliminary data.</text>
</comment>
<evidence type="ECO:0000256" key="5">
    <source>
        <dbReference type="ARBA" id="ARBA00023004"/>
    </source>
</evidence>
<sequence length="514" mass="56580">MKNSRRVVQGVFLLLFLFLFLQTESKGRDELGYPVRLFLDFDPLIFITTLLSSHSVAPAFYLSLFVVLVTVLLGRVFCGWICPLGTLNNIAGSLRKSRGGERGRGWHRVKYLLLIFLLVSSLFTVQLTGILDPLSLLIRSLSLSIYPSFEYGVRALFDSLYHTDAKGIVQVSEAVFGVVRKGLLSFQQPLFNQGTFIGLLFLLVLGLNLVEKRFWCRYLCPLGALLGVFSRFSLLKRSVSEGCTECGACATVCQGGASPDKKGEWRSAECYYCANCDDICPRNAVHFGFAGEKQTAAMDLGRRRVLVSALAGAAAVPLLRSTPLARAGSRNPELIRPPGSLEEKEFLKRCVKCGECMKVCTTNGLQPALLEAGWEGIWSPVLVPRIGYCEYRCTLCGQVCPTGAIKRLDQKEKARTSIGTVMFDKGRCLPYAHAAPCIVCEEVCPTPKKAIWLEEVTVRDRSGGEVVVKQPRVDLELCIGCGICETKCPVLGKPAVSVTSIGESRSEENRLLLY</sequence>
<keyword evidence="5" id="KW-0408">Iron</keyword>
<evidence type="ECO:0000256" key="3">
    <source>
        <dbReference type="ARBA" id="ARBA00022723"/>
    </source>
</evidence>
<feature type="domain" description="4Fe-4S ferredoxin-type" evidence="8">
    <location>
        <begin position="469"/>
        <end position="499"/>
    </location>
</feature>
<dbReference type="GO" id="GO:0046872">
    <property type="term" value="F:metal ion binding"/>
    <property type="evidence" value="ECO:0007669"/>
    <property type="project" value="UniProtKB-KW"/>
</dbReference>
<evidence type="ECO:0000256" key="6">
    <source>
        <dbReference type="ARBA" id="ARBA00023014"/>
    </source>
</evidence>
<dbReference type="PROSITE" id="PS00198">
    <property type="entry name" value="4FE4S_FER_1"/>
    <property type="match status" value="2"/>
</dbReference>
<keyword evidence="6" id="KW-0411">Iron-sulfur</keyword>
<feature type="domain" description="4Fe-4S ferredoxin-type" evidence="8">
    <location>
        <begin position="378"/>
        <end position="411"/>
    </location>
</feature>
<feature type="transmembrane region" description="Helical" evidence="7">
    <location>
        <begin position="111"/>
        <end position="131"/>
    </location>
</feature>
<keyword evidence="4" id="KW-0249">Electron transport</keyword>
<gene>
    <name evidence="9" type="ORF">K8I29_19195</name>
</gene>
<dbReference type="PANTHER" id="PTHR30176:SF3">
    <property type="entry name" value="FERREDOXIN-TYPE PROTEIN NAPH"/>
    <property type="match status" value="1"/>
</dbReference>
<organism evidence="9 10">
    <name type="scientific">Candidatus Nitrobium versatile</name>
    <dbReference type="NCBI Taxonomy" id="2884831"/>
    <lineage>
        <taxon>Bacteria</taxon>
        <taxon>Pseudomonadati</taxon>
        <taxon>Nitrospirota</taxon>
        <taxon>Nitrospiria</taxon>
        <taxon>Nitrospirales</taxon>
        <taxon>Nitrospiraceae</taxon>
        <taxon>Candidatus Nitrobium</taxon>
    </lineage>
</organism>
<dbReference type="GO" id="GO:0051539">
    <property type="term" value="F:4 iron, 4 sulfur cluster binding"/>
    <property type="evidence" value="ECO:0007669"/>
    <property type="project" value="UniProtKB-KW"/>
</dbReference>
<protein>
    <submittedName>
        <fullName evidence="9">4Fe-4S binding protein</fullName>
    </submittedName>
</protein>
<dbReference type="CDD" id="cd16373">
    <property type="entry name" value="DMSOR_beta_like"/>
    <property type="match status" value="1"/>
</dbReference>
<dbReference type="Pfam" id="PF12801">
    <property type="entry name" value="Fer4_5"/>
    <property type="match status" value="2"/>
</dbReference>
<feature type="domain" description="4Fe-4S ferredoxin-type" evidence="8">
    <location>
        <begin position="339"/>
        <end position="370"/>
    </location>
</feature>
<accession>A0A953M3I8</accession>
<reference evidence="9" key="1">
    <citation type="journal article" date="2021" name="bioRxiv">
        <title>Unraveling nitrogen, sulfur and carbon metabolic pathways and microbial community transcriptional responses to substrate deprivation and toxicity stresses in a bioreactor mimicking anoxic brackish coastal sediment conditions.</title>
        <authorList>
            <person name="Martins P.D."/>
            <person name="Echeveste M.J."/>
            <person name="Arshad A."/>
            <person name="Kurth J."/>
            <person name="Ouboter H."/>
            <person name="Jetten M.S.M."/>
            <person name="Welte C.U."/>
        </authorList>
    </citation>
    <scope>NUCLEOTIDE SEQUENCE</scope>
    <source>
        <strain evidence="9">MAG_39</strain>
    </source>
</reference>
<dbReference type="Gene3D" id="3.30.70.3270">
    <property type="match status" value="1"/>
</dbReference>
<dbReference type="Gene3D" id="3.30.70.20">
    <property type="match status" value="2"/>
</dbReference>
<evidence type="ECO:0000256" key="1">
    <source>
        <dbReference type="ARBA" id="ARBA00022448"/>
    </source>
</evidence>
<feature type="domain" description="4Fe-4S ferredoxin-type" evidence="8">
    <location>
        <begin position="261"/>
        <end position="290"/>
    </location>
</feature>
<feature type="transmembrane region" description="Helical" evidence="7">
    <location>
        <begin position="190"/>
        <end position="210"/>
    </location>
</feature>
<dbReference type="Proteomes" id="UP000705867">
    <property type="component" value="Unassembled WGS sequence"/>
</dbReference>
<evidence type="ECO:0000313" key="10">
    <source>
        <dbReference type="Proteomes" id="UP000705867"/>
    </source>
</evidence>
<keyword evidence="1" id="KW-0813">Transport</keyword>
<feature type="transmembrane region" description="Helical" evidence="7">
    <location>
        <begin position="60"/>
        <end position="90"/>
    </location>
</feature>
<evidence type="ECO:0000256" key="2">
    <source>
        <dbReference type="ARBA" id="ARBA00022485"/>
    </source>
</evidence>